<comment type="caution">
    <text evidence="2">The sequence shown here is derived from an EMBL/GenBank/DDBJ whole genome shotgun (WGS) entry which is preliminary data.</text>
</comment>
<dbReference type="EMBL" id="JAHYIQ010000004">
    <property type="protein sequence ID" value="KAK1132604.1"/>
    <property type="molecule type" value="Genomic_DNA"/>
</dbReference>
<keyword evidence="3" id="KW-1185">Reference proteome</keyword>
<accession>A0AA40G7N1</accession>
<dbReference type="AlphaFoldDB" id="A0AA40G7N1"/>
<organism evidence="2 3">
    <name type="scientific">Melipona bicolor</name>
    <dbReference type="NCBI Taxonomy" id="60889"/>
    <lineage>
        <taxon>Eukaryota</taxon>
        <taxon>Metazoa</taxon>
        <taxon>Ecdysozoa</taxon>
        <taxon>Arthropoda</taxon>
        <taxon>Hexapoda</taxon>
        <taxon>Insecta</taxon>
        <taxon>Pterygota</taxon>
        <taxon>Neoptera</taxon>
        <taxon>Endopterygota</taxon>
        <taxon>Hymenoptera</taxon>
        <taxon>Apocrita</taxon>
        <taxon>Aculeata</taxon>
        <taxon>Apoidea</taxon>
        <taxon>Anthophila</taxon>
        <taxon>Apidae</taxon>
        <taxon>Melipona</taxon>
    </lineage>
</organism>
<feature type="region of interest" description="Disordered" evidence="1">
    <location>
        <begin position="84"/>
        <end position="138"/>
    </location>
</feature>
<feature type="compositionally biased region" description="Basic residues" evidence="1">
    <location>
        <begin position="127"/>
        <end position="138"/>
    </location>
</feature>
<name>A0AA40G7N1_9HYME</name>
<reference evidence="2" key="1">
    <citation type="submission" date="2021-10" db="EMBL/GenBank/DDBJ databases">
        <title>Melipona bicolor Genome sequencing and assembly.</title>
        <authorList>
            <person name="Araujo N.S."/>
            <person name="Arias M.C."/>
        </authorList>
    </citation>
    <scope>NUCLEOTIDE SEQUENCE</scope>
    <source>
        <strain evidence="2">USP_2M_L1-L4_2017</strain>
        <tissue evidence="2">Whole body</tissue>
    </source>
</reference>
<feature type="non-terminal residue" evidence="2">
    <location>
        <position position="138"/>
    </location>
</feature>
<protein>
    <submittedName>
        <fullName evidence="2">Uncharacterized protein</fullName>
    </submittedName>
</protein>
<evidence type="ECO:0000313" key="2">
    <source>
        <dbReference type="EMBL" id="KAK1132604.1"/>
    </source>
</evidence>
<gene>
    <name evidence="2" type="ORF">K0M31_013989</name>
</gene>
<evidence type="ECO:0000313" key="3">
    <source>
        <dbReference type="Proteomes" id="UP001177670"/>
    </source>
</evidence>
<dbReference type="Proteomes" id="UP001177670">
    <property type="component" value="Unassembled WGS sequence"/>
</dbReference>
<sequence length="138" mass="14880">GPIPRLRDSNTRLAQAASGCAPSVEVLPISDVKQAECGTPLGWWNPARMVSEPGQPLAGVGSYNNKSLSRACKAIATEIQRVVKQADEQNDTSESSGGKLMETSINANKYKGNPGHVRKPAQEHANRCRQLKRSRTAE</sequence>
<evidence type="ECO:0000256" key="1">
    <source>
        <dbReference type="SAM" id="MobiDB-lite"/>
    </source>
</evidence>
<proteinExistence type="predicted"/>